<keyword evidence="2" id="KW-0614">Plasmid</keyword>
<gene>
    <name evidence="2" type="ORF">BB934_45215</name>
</gene>
<dbReference type="EMBL" id="CP016621">
    <property type="protein sequence ID" value="ANY85422.1"/>
    <property type="molecule type" value="Genomic_DNA"/>
</dbReference>
<accession>A0A1B2EZR4</accession>
<name>A0A1B2EZR4_9HYPH</name>
<reference evidence="2" key="1">
    <citation type="submission" date="2016-07" db="EMBL/GenBank/DDBJ databases">
        <title>Microvirga ossetica sp. nov. a new species of rhizobia isolated from root nodules of the legume species Vicia alpestris Steven originated from North Ossetia region in the Caucasus.</title>
        <authorList>
            <person name="Safronova V.I."/>
            <person name="Kuznetsova I.G."/>
            <person name="Sazanova A.L."/>
            <person name="Belimov A."/>
            <person name="Andronov E."/>
            <person name="Osledkin Y.S."/>
            <person name="Onishchuk O.P."/>
            <person name="Kurchak O.N."/>
            <person name="Shaposhnikov A.I."/>
            <person name="Willems A."/>
            <person name="Tikhonovich I.A."/>
        </authorList>
    </citation>
    <scope>NUCLEOTIDE SEQUENCE [LARGE SCALE GENOMIC DNA]</scope>
    <source>
        <strain evidence="2">V5/3M</strain>
        <plasmid evidence="2">unnamed5</plasmid>
    </source>
</reference>
<dbReference type="AlphaFoldDB" id="A0A1B2EZR4"/>
<feature type="region of interest" description="Disordered" evidence="1">
    <location>
        <begin position="126"/>
        <end position="165"/>
    </location>
</feature>
<evidence type="ECO:0000313" key="2">
    <source>
        <dbReference type="EMBL" id="ANY85422.1"/>
    </source>
</evidence>
<organism evidence="2">
    <name type="scientific">Microvirga ossetica</name>
    <dbReference type="NCBI Taxonomy" id="1882682"/>
    <lineage>
        <taxon>Bacteria</taxon>
        <taxon>Pseudomonadati</taxon>
        <taxon>Pseudomonadota</taxon>
        <taxon>Alphaproteobacteria</taxon>
        <taxon>Hyphomicrobiales</taxon>
        <taxon>Methylobacteriaceae</taxon>
        <taxon>Microvirga</taxon>
    </lineage>
</organism>
<sequence>MGKQRKKLDPVTEKAVRDEFIMNAPGIWDYEEIEHAKVLDFCPQREGALVFTMVRDARKPGQPIPKPGEPDGRSWVGRTYSVWRSEDGSYFRKREDSQMLSFDPPLDNKMEKQRALFGKLGFDPFERDRSRARSRADRPTMGSRTQYAADQGDRPRYTGTYGMRM</sequence>
<geneLocation type="plasmid" evidence="2">
    <name>unnamed5</name>
</geneLocation>
<protein>
    <submittedName>
        <fullName evidence="2">Uncharacterized protein</fullName>
    </submittedName>
</protein>
<evidence type="ECO:0000256" key="1">
    <source>
        <dbReference type="SAM" id="MobiDB-lite"/>
    </source>
</evidence>
<feature type="compositionally biased region" description="Basic and acidic residues" evidence="1">
    <location>
        <begin position="126"/>
        <end position="138"/>
    </location>
</feature>
<proteinExistence type="predicted"/>
<dbReference type="KEGG" id="moc:BB934_45215"/>
<dbReference type="RefSeq" id="WP_099516194.1">
    <property type="nucleotide sequence ID" value="NZ_CP016621.1"/>
</dbReference>